<sequence>MSALEKKEAEHWETVLKSLESMTKRLDGIDVVQCQLLQQADLVASEAEHAAQEHDLMARQIVKMDRSVAQLRLEKMAEGLDRASDGESHRPGSR</sequence>
<protein>
    <submittedName>
        <fullName evidence="1">Uncharacterized protein</fullName>
    </submittedName>
</protein>
<organism evidence="1 2">
    <name type="scientific">Eleusine coracana subsp. coracana</name>
    <dbReference type="NCBI Taxonomy" id="191504"/>
    <lineage>
        <taxon>Eukaryota</taxon>
        <taxon>Viridiplantae</taxon>
        <taxon>Streptophyta</taxon>
        <taxon>Embryophyta</taxon>
        <taxon>Tracheophyta</taxon>
        <taxon>Spermatophyta</taxon>
        <taxon>Magnoliopsida</taxon>
        <taxon>Liliopsida</taxon>
        <taxon>Poales</taxon>
        <taxon>Poaceae</taxon>
        <taxon>PACMAD clade</taxon>
        <taxon>Chloridoideae</taxon>
        <taxon>Cynodonteae</taxon>
        <taxon>Eleusininae</taxon>
        <taxon>Eleusine</taxon>
    </lineage>
</organism>
<reference evidence="1" key="2">
    <citation type="submission" date="2021-12" db="EMBL/GenBank/DDBJ databases">
        <title>Resequencing data analysis of finger millet.</title>
        <authorList>
            <person name="Hatakeyama M."/>
            <person name="Aluri S."/>
            <person name="Balachadran M.T."/>
            <person name="Sivarajan S.R."/>
            <person name="Poveda L."/>
            <person name="Shimizu-Inatsugi R."/>
            <person name="Schlapbach R."/>
            <person name="Sreeman S.M."/>
            <person name="Shimizu K.K."/>
        </authorList>
    </citation>
    <scope>NUCLEOTIDE SEQUENCE</scope>
</reference>
<dbReference type="Proteomes" id="UP001054889">
    <property type="component" value="Unassembled WGS sequence"/>
</dbReference>
<evidence type="ECO:0000313" key="2">
    <source>
        <dbReference type="Proteomes" id="UP001054889"/>
    </source>
</evidence>
<evidence type="ECO:0000313" key="1">
    <source>
        <dbReference type="EMBL" id="GJN07090.1"/>
    </source>
</evidence>
<reference evidence="1" key="1">
    <citation type="journal article" date="2018" name="DNA Res.">
        <title>Multiple hybrid de novo genome assembly of finger millet, an orphan allotetraploid crop.</title>
        <authorList>
            <person name="Hatakeyama M."/>
            <person name="Aluri S."/>
            <person name="Balachadran M.T."/>
            <person name="Sivarajan S.R."/>
            <person name="Patrignani A."/>
            <person name="Gruter S."/>
            <person name="Poveda L."/>
            <person name="Shimizu-Inatsugi R."/>
            <person name="Baeten J."/>
            <person name="Francoijs K.J."/>
            <person name="Nataraja K.N."/>
            <person name="Reddy Y.A.N."/>
            <person name="Phadnis S."/>
            <person name="Ravikumar R.L."/>
            <person name="Schlapbach R."/>
            <person name="Sreeman S.M."/>
            <person name="Shimizu K.K."/>
        </authorList>
    </citation>
    <scope>NUCLEOTIDE SEQUENCE</scope>
</reference>
<comment type="caution">
    <text evidence="1">The sequence shown here is derived from an EMBL/GenBank/DDBJ whole genome shotgun (WGS) entry which is preliminary data.</text>
</comment>
<gene>
    <name evidence="1" type="primary">ga24883</name>
    <name evidence="1" type="ORF">PR202_ga24883</name>
</gene>
<proteinExistence type="predicted"/>
<name>A0AAV5DAR1_ELECO</name>
<dbReference type="AlphaFoldDB" id="A0AAV5DAR1"/>
<keyword evidence="2" id="KW-1185">Reference proteome</keyword>
<accession>A0AAV5DAR1</accession>
<dbReference type="EMBL" id="BQKI01000013">
    <property type="protein sequence ID" value="GJN07090.1"/>
    <property type="molecule type" value="Genomic_DNA"/>
</dbReference>